<reference evidence="2" key="1">
    <citation type="journal article" date="2023" name="G3 (Bethesda)">
        <title>Genome assembly and association tests identify interacting loci associated with vigor, precocity, and sex in interspecific pistachio rootstocks.</title>
        <authorList>
            <person name="Palmer W."/>
            <person name="Jacygrad E."/>
            <person name="Sagayaradj S."/>
            <person name="Cavanaugh K."/>
            <person name="Han R."/>
            <person name="Bertier L."/>
            <person name="Beede B."/>
            <person name="Kafkas S."/>
            <person name="Golino D."/>
            <person name="Preece J."/>
            <person name="Michelmore R."/>
        </authorList>
    </citation>
    <scope>NUCLEOTIDE SEQUENCE [LARGE SCALE GENOMIC DNA]</scope>
</reference>
<accession>A0ACC0ZDF3</accession>
<evidence type="ECO:0000313" key="2">
    <source>
        <dbReference type="Proteomes" id="UP001163603"/>
    </source>
</evidence>
<comment type="caution">
    <text evidence="1">The sequence shown here is derived from an EMBL/GenBank/DDBJ whole genome shotgun (WGS) entry which is preliminary data.</text>
</comment>
<evidence type="ECO:0000313" key="1">
    <source>
        <dbReference type="EMBL" id="KAJ0048506.1"/>
    </source>
</evidence>
<sequence>MADKRPLMEVSYTASLADTMNTLVANKVVAVLVVAPSGHWISVVGP</sequence>
<dbReference type="EMBL" id="CM047737">
    <property type="protein sequence ID" value="KAJ0048506.1"/>
    <property type="molecule type" value="Genomic_DNA"/>
</dbReference>
<keyword evidence="2" id="KW-1185">Reference proteome</keyword>
<dbReference type="Proteomes" id="UP001163603">
    <property type="component" value="Chromosome 2"/>
</dbReference>
<name>A0ACC0ZDF3_9ROSI</name>
<protein>
    <submittedName>
        <fullName evidence="1">Uncharacterized protein</fullName>
    </submittedName>
</protein>
<gene>
    <name evidence="1" type="ORF">Pint_15771</name>
</gene>
<proteinExistence type="predicted"/>
<organism evidence="1 2">
    <name type="scientific">Pistacia integerrima</name>
    <dbReference type="NCBI Taxonomy" id="434235"/>
    <lineage>
        <taxon>Eukaryota</taxon>
        <taxon>Viridiplantae</taxon>
        <taxon>Streptophyta</taxon>
        <taxon>Embryophyta</taxon>
        <taxon>Tracheophyta</taxon>
        <taxon>Spermatophyta</taxon>
        <taxon>Magnoliopsida</taxon>
        <taxon>eudicotyledons</taxon>
        <taxon>Gunneridae</taxon>
        <taxon>Pentapetalae</taxon>
        <taxon>rosids</taxon>
        <taxon>malvids</taxon>
        <taxon>Sapindales</taxon>
        <taxon>Anacardiaceae</taxon>
        <taxon>Pistacia</taxon>
    </lineage>
</organism>